<evidence type="ECO:0000259" key="2">
    <source>
        <dbReference type="Pfam" id="PF24488"/>
    </source>
</evidence>
<dbReference type="STRING" id="174720.A0A0N5BQX4"/>
<dbReference type="InterPro" id="IPR056006">
    <property type="entry name" value="DUF7584"/>
</dbReference>
<feature type="domain" description="DUF7584" evidence="2">
    <location>
        <begin position="198"/>
        <end position="268"/>
    </location>
</feature>
<dbReference type="Pfam" id="PF24490">
    <property type="entry name" value="DUF7585"/>
    <property type="match status" value="1"/>
</dbReference>
<keyword evidence="4" id="KW-1185">Reference proteome</keyword>
<evidence type="ECO:0000259" key="1">
    <source>
        <dbReference type="Pfam" id="PF24486"/>
    </source>
</evidence>
<dbReference type="Pfam" id="PF24486">
    <property type="entry name" value="DUF7583"/>
    <property type="match status" value="1"/>
</dbReference>
<proteinExistence type="predicted"/>
<dbReference type="WBParaSite" id="SPAL_0000828200.1">
    <property type="protein sequence ID" value="SPAL_0000828200.1"/>
    <property type="gene ID" value="SPAL_0000828200"/>
</dbReference>
<name>A0A0N5BQX4_STREA</name>
<dbReference type="Proteomes" id="UP000046392">
    <property type="component" value="Unplaced"/>
</dbReference>
<feature type="domain" description="DUF7585" evidence="3">
    <location>
        <begin position="29"/>
        <end position="182"/>
    </location>
</feature>
<sequence length="319" mass="36806">TMLLKLYLLGAALAFMPLSTQPPGQQQENLFPYIDRDITNTTFPKDLNVTTNSDVVLVKCPDTDYRHKDNRETFSRNSQVLKVGSMFSPEGDLFAWVPLLKSKSGPTYLKCGRINLEDVGNPRYDWIFNVRWKNGTNDEGFFKRERSTINISPKHSKCNSGPEDLKIFGSKKEGGFSLINTPNIIPYIYANQTSKILSGRKNNFIKYYRGEKIILTKMKYVEKGLQDIENSNTLITSNFSINGYEIVKLTYYAPGEFQNDEITKTYYFAPSSNDLTINEKTVEYFKNETIRNPNCPLFYLNIGYLYKFKHNETEKDYSN</sequence>
<protein>
    <submittedName>
        <fullName evidence="5">Ig-like domain-containing protein</fullName>
    </submittedName>
</protein>
<organism evidence="4 5">
    <name type="scientific">Strongyloides papillosus</name>
    <name type="common">Intestinal threadworm</name>
    <dbReference type="NCBI Taxonomy" id="174720"/>
    <lineage>
        <taxon>Eukaryota</taxon>
        <taxon>Metazoa</taxon>
        <taxon>Ecdysozoa</taxon>
        <taxon>Nematoda</taxon>
        <taxon>Chromadorea</taxon>
        <taxon>Rhabditida</taxon>
        <taxon>Tylenchina</taxon>
        <taxon>Panagrolaimomorpha</taxon>
        <taxon>Strongyloidoidea</taxon>
        <taxon>Strongyloididae</taxon>
        <taxon>Strongyloides</taxon>
    </lineage>
</organism>
<dbReference type="AlphaFoldDB" id="A0A0N5BQX4"/>
<evidence type="ECO:0000313" key="4">
    <source>
        <dbReference type="Proteomes" id="UP000046392"/>
    </source>
</evidence>
<reference evidence="5" key="1">
    <citation type="submission" date="2017-02" db="UniProtKB">
        <authorList>
            <consortium name="WormBaseParasite"/>
        </authorList>
    </citation>
    <scope>IDENTIFICATION</scope>
</reference>
<dbReference type="InterPro" id="IPR056005">
    <property type="entry name" value="DUF7583"/>
</dbReference>
<evidence type="ECO:0000259" key="3">
    <source>
        <dbReference type="Pfam" id="PF24490"/>
    </source>
</evidence>
<evidence type="ECO:0000313" key="5">
    <source>
        <dbReference type="WBParaSite" id="SPAL_0000828200.1"/>
    </source>
</evidence>
<accession>A0A0N5BQX4</accession>
<feature type="domain" description="DUF7583" evidence="1">
    <location>
        <begin position="270"/>
        <end position="317"/>
    </location>
</feature>
<dbReference type="InterPro" id="IPR056007">
    <property type="entry name" value="DUF7585"/>
</dbReference>
<dbReference type="Pfam" id="PF24488">
    <property type="entry name" value="DUF7584"/>
    <property type="match status" value="1"/>
</dbReference>